<dbReference type="AlphaFoldDB" id="A0A7G6U1I9"/>
<feature type="domain" description="D-isomer specific 2-hydroxyacid dehydrogenase NAD-binding" evidence="3">
    <location>
        <begin position="121"/>
        <end position="292"/>
    </location>
</feature>
<protein>
    <submittedName>
        <fullName evidence="4">D-2-hydroxyacid dehydrogenase</fullName>
    </submittedName>
</protein>
<keyword evidence="1" id="KW-0560">Oxidoreductase</keyword>
<dbReference type="Proteomes" id="UP000515291">
    <property type="component" value="Chromosome"/>
</dbReference>
<evidence type="ECO:0000259" key="3">
    <source>
        <dbReference type="Pfam" id="PF02826"/>
    </source>
</evidence>
<proteinExistence type="predicted"/>
<dbReference type="PANTHER" id="PTHR43333">
    <property type="entry name" value="2-HACID_DH_C DOMAIN-CONTAINING PROTEIN"/>
    <property type="match status" value="1"/>
</dbReference>
<dbReference type="InterPro" id="IPR006140">
    <property type="entry name" value="D-isomer_DH_NAD-bd"/>
</dbReference>
<evidence type="ECO:0000313" key="4">
    <source>
        <dbReference type="EMBL" id="QND72871.1"/>
    </source>
</evidence>
<dbReference type="PANTHER" id="PTHR43333:SF1">
    <property type="entry name" value="D-ISOMER SPECIFIC 2-HYDROXYACID DEHYDROGENASE NAD-BINDING DOMAIN-CONTAINING PROTEIN"/>
    <property type="match status" value="1"/>
</dbReference>
<organism evidence="4 5">
    <name type="scientific">Tardiphaga robiniae</name>
    <dbReference type="NCBI Taxonomy" id="943830"/>
    <lineage>
        <taxon>Bacteria</taxon>
        <taxon>Pseudomonadati</taxon>
        <taxon>Pseudomonadota</taxon>
        <taxon>Alphaproteobacteria</taxon>
        <taxon>Hyphomicrobiales</taxon>
        <taxon>Nitrobacteraceae</taxon>
        <taxon>Tardiphaga</taxon>
    </lineage>
</organism>
<dbReference type="SUPFAM" id="SSF51735">
    <property type="entry name" value="NAD(P)-binding Rossmann-fold domains"/>
    <property type="match status" value="1"/>
</dbReference>
<dbReference type="CDD" id="cd05300">
    <property type="entry name" value="2-Hacid_dh_1"/>
    <property type="match status" value="1"/>
</dbReference>
<dbReference type="Gene3D" id="3.40.50.720">
    <property type="entry name" value="NAD(P)-binding Rossmann-like Domain"/>
    <property type="match status" value="2"/>
</dbReference>
<dbReference type="InterPro" id="IPR036291">
    <property type="entry name" value="NAD(P)-bd_dom_sf"/>
</dbReference>
<gene>
    <name evidence="4" type="ORF">HB776_17870</name>
</gene>
<dbReference type="GO" id="GO:0051287">
    <property type="term" value="F:NAD binding"/>
    <property type="evidence" value="ECO:0007669"/>
    <property type="project" value="InterPro"/>
</dbReference>
<sequence>MTKSTLKIGSDHEQRALIFYDKPEEFLGDLKRRFPSVGFSTCKAYKDLPTCLAQVRPDIALAYKFEPKPFPRQEFITCSSLKWLSVAFAGVDHIVPWDESRLIVTNAAGVASTEMAQYALAAIFGMFQGIPGFCRAQQERRWAFRLVRSAKGATVGLVGFGHAGKEIARICKAVGLRVVVCRARPESSPLADEVYAFPDLKKMIAQCDVTLVCAALTKETKDLFDAEHFAAMKPGSYFVNMARGSIVCESDLIEALQNGHLGAAVLDVTRREPLPPDDPLWDTPNLLITPHSSSEYVGWLRDAAMMFADNLERWLRNQPLENRVSSQRGY</sequence>
<dbReference type="KEGG" id="trb:HB776_17870"/>
<evidence type="ECO:0000256" key="1">
    <source>
        <dbReference type="ARBA" id="ARBA00023002"/>
    </source>
</evidence>
<dbReference type="GO" id="GO:0016491">
    <property type="term" value="F:oxidoreductase activity"/>
    <property type="evidence" value="ECO:0007669"/>
    <property type="project" value="UniProtKB-KW"/>
</dbReference>
<evidence type="ECO:0000256" key="2">
    <source>
        <dbReference type="ARBA" id="ARBA00023027"/>
    </source>
</evidence>
<name>A0A7G6U1I9_9BRAD</name>
<dbReference type="RefSeq" id="WP_184511768.1">
    <property type="nucleotide sequence ID" value="NZ_CP050292.1"/>
</dbReference>
<reference evidence="5" key="1">
    <citation type="journal article" date="2020" name="Mol. Plant Microbe">
        <title>Rhizobial microsymbionts of the narrowly endemic Oxytropis species growing in Kamchatka are characterized by significant genetic diversity and possess a set of genes that are associated with T3SS and T6SS secretion systems and can affect the development of symbiosis.</title>
        <authorList>
            <person name="Safronova V."/>
            <person name="Guro P."/>
            <person name="Sazanova A."/>
            <person name="Kuznetsova I."/>
            <person name="Belimov A."/>
            <person name="Yakubov V."/>
            <person name="Chirak E."/>
            <person name="Afonin A."/>
            <person name="Gogolev Y."/>
            <person name="Andronov E."/>
            <person name="Tikhonovich I."/>
        </authorList>
    </citation>
    <scope>NUCLEOTIDE SEQUENCE [LARGE SCALE GENOMIC DNA]</scope>
    <source>
        <strain evidence="5">581</strain>
    </source>
</reference>
<evidence type="ECO:0000313" key="5">
    <source>
        <dbReference type="Proteomes" id="UP000515291"/>
    </source>
</evidence>
<dbReference type="Pfam" id="PF02826">
    <property type="entry name" value="2-Hacid_dh_C"/>
    <property type="match status" value="1"/>
</dbReference>
<keyword evidence="2" id="KW-0520">NAD</keyword>
<accession>A0A7G6U1I9</accession>
<dbReference type="EMBL" id="CP050292">
    <property type="protein sequence ID" value="QND72871.1"/>
    <property type="molecule type" value="Genomic_DNA"/>
</dbReference>